<evidence type="ECO:0000313" key="15">
    <source>
        <dbReference type="Proteomes" id="UP001303760"/>
    </source>
</evidence>
<comment type="catalytic activity">
    <reaction evidence="9">
        <text>L-threonyl-[protein] + ATP = O-phospho-L-threonyl-[protein] + ADP + H(+)</text>
        <dbReference type="Rhea" id="RHEA:46608"/>
        <dbReference type="Rhea" id="RHEA-COMP:11060"/>
        <dbReference type="Rhea" id="RHEA-COMP:11605"/>
        <dbReference type="ChEBI" id="CHEBI:15378"/>
        <dbReference type="ChEBI" id="CHEBI:30013"/>
        <dbReference type="ChEBI" id="CHEBI:30616"/>
        <dbReference type="ChEBI" id="CHEBI:61977"/>
        <dbReference type="ChEBI" id="CHEBI:456216"/>
        <dbReference type="EC" id="2.7.11.1"/>
    </reaction>
</comment>
<reference evidence="14" key="2">
    <citation type="submission" date="2023-05" db="EMBL/GenBank/DDBJ databases">
        <authorList>
            <consortium name="Lawrence Berkeley National Laboratory"/>
            <person name="Steindorff A."/>
            <person name="Hensen N."/>
            <person name="Bonometti L."/>
            <person name="Westerberg I."/>
            <person name="Brannstrom I.O."/>
            <person name="Guillou S."/>
            <person name="Cros-Aarteil S."/>
            <person name="Calhoun S."/>
            <person name="Haridas S."/>
            <person name="Kuo A."/>
            <person name="Mondo S."/>
            <person name="Pangilinan J."/>
            <person name="Riley R."/>
            <person name="Labutti K."/>
            <person name="Andreopoulos B."/>
            <person name="Lipzen A."/>
            <person name="Chen C."/>
            <person name="Yanf M."/>
            <person name="Daum C."/>
            <person name="Ng V."/>
            <person name="Clum A."/>
            <person name="Ohm R."/>
            <person name="Martin F."/>
            <person name="Silar P."/>
            <person name="Natvig D."/>
            <person name="Lalanne C."/>
            <person name="Gautier V."/>
            <person name="Ament-Velasquez S.L."/>
            <person name="Kruys A."/>
            <person name="Hutchinson M.I."/>
            <person name="Powell A.J."/>
            <person name="Barry K."/>
            <person name="Miller A.N."/>
            <person name="Grigoriev I.V."/>
            <person name="Debuchy R."/>
            <person name="Gladieux P."/>
            <person name="Thoren M.H."/>
            <person name="Johannesson H."/>
        </authorList>
    </citation>
    <scope>NUCLEOTIDE SEQUENCE</scope>
    <source>
        <strain evidence="14">CBS 532.94</strain>
    </source>
</reference>
<comment type="caution">
    <text evidence="14">The sequence shown here is derived from an EMBL/GenBank/DDBJ whole genome shotgun (WGS) entry which is preliminary data.</text>
</comment>
<dbReference type="AlphaFoldDB" id="A0AAN7CEB4"/>
<dbReference type="GO" id="GO:0031032">
    <property type="term" value="P:actomyosin structure organization"/>
    <property type="evidence" value="ECO:0007669"/>
    <property type="project" value="TreeGrafter"/>
</dbReference>
<gene>
    <name evidence="14" type="ORF">C8A03DRAFT_42009</name>
</gene>
<keyword evidence="6 14" id="KW-0418">Kinase</keyword>
<evidence type="ECO:0000256" key="2">
    <source>
        <dbReference type="ARBA" id="ARBA00022527"/>
    </source>
</evidence>
<organism evidence="14 15">
    <name type="scientific">Achaetomium macrosporum</name>
    <dbReference type="NCBI Taxonomy" id="79813"/>
    <lineage>
        <taxon>Eukaryota</taxon>
        <taxon>Fungi</taxon>
        <taxon>Dikarya</taxon>
        <taxon>Ascomycota</taxon>
        <taxon>Pezizomycotina</taxon>
        <taxon>Sordariomycetes</taxon>
        <taxon>Sordariomycetidae</taxon>
        <taxon>Sordariales</taxon>
        <taxon>Chaetomiaceae</taxon>
        <taxon>Achaetomium</taxon>
    </lineage>
</organism>
<comment type="similarity">
    <text evidence="8">Belongs to the protein kinase superfamily. STE Ser/Thr protein kinase family. COT1 subfamily.</text>
</comment>
<dbReference type="GO" id="GO:0005524">
    <property type="term" value="F:ATP binding"/>
    <property type="evidence" value="ECO:0007669"/>
    <property type="project" value="UniProtKB-UniRule"/>
</dbReference>
<keyword evidence="4" id="KW-0808">Transferase</keyword>
<proteinExistence type="inferred from homology"/>
<name>A0AAN7CEB4_9PEZI</name>
<evidence type="ECO:0000256" key="1">
    <source>
        <dbReference type="ARBA" id="ARBA00012513"/>
    </source>
</evidence>
<evidence type="ECO:0000256" key="4">
    <source>
        <dbReference type="ARBA" id="ARBA00022679"/>
    </source>
</evidence>
<evidence type="ECO:0000256" key="11">
    <source>
        <dbReference type="PROSITE-ProRule" id="PRU10141"/>
    </source>
</evidence>
<feature type="binding site" evidence="11">
    <location>
        <position position="123"/>
    </location>
    <ligand>
        <name>ATP</name>
        <dbReference type="ChEBI" id="CHEBI:30616"/>
    </ligand>
</feature>
<evidence type="ECO:0000256" key="5">
    <source>
        <dbReference type="ARBA" id="ARBA00022741"/>
    </source>
</evidence>
<dbReference type="Pfam" id="PF00069">
    <property type="entry name" value="Pkinase"/>
    <property type="match status" value="1"/>
</dbReference>
<dbReference type="PROSITE" id="PS50011">
    <property type="entry name" value="PROTEIN_KINASE_DOM"/>
    <property type="match status" value="1"/>
</dbReference>
<dbReference type="PROSITE" id="PS51285">
    <property type="entry name" value="AGC_KINASE_CTER"/>
    <property type="match status" value="1"/>
</dbReference>
<evidence type="ECO:0000313" key="14">
    <source>
        <dbReference type="EMBL" id="KAK4240489.1"/>
    </source>
</evidence>
<feature type="domain" description="AGC-kinase C-terminal" evidence="13">
    <location>
        <begin position="358"/>
        <end position="405"/>
    </location>
</feature>
<dbReference type="SUPFAM" id="SSF56112">
    <property type="entry name" value="Protein kinase-like (PK-like)"/>
    <property type="match status" value="1"/>
</dbReference>
<dbReference type="InterPro" id="IPR017441">
    <property type="entry name" value="Protein_kinase_ATP_BS"/>
</dbReference>
<dbReference type="GO" id="GO:0005737">
    <property type="term" value="C:cytoplasm"/>
    <property type="evidence" value="ECO:0007669"/>
    <property type="project" value="TreeGrafter"/>
</dbReference>
<dbReference type="InterPro" id="IPR000961">
    <property type="entry name" value="AGC-kinase_C"/>
</dbReference>
<dbReference type="GO" id="GO:0005856">
    <property type="term" value="C:cytoskeleton"/>
    <property type="evidence" value="ECO:0007669"/>
    <property type="project" value="TreeGrafter"/>
</dbReference>
<dbReference type="EMBL" id="MU860039">
    <property type="protein sequence ID" value="KAK4240489.1"/>
    <property type="molecule type" value="Genomic_DNA"/>
</dbReference>
<evidence type="ECO:0000256" key="8">
    <source>
        <dbReference type="ARBA" id="ARBA00038271"/>
    </source>
</evidence>
<dbReference type="PROSITE" id="PS00107">
    <property type="entry name" value="PROTEIN_KINASE_ATP"/>
    <property type="match status" value="1"/>
</dbReference>
<dbReference type="SMART" id="SM00220">
    <property type="entry name" value="S_TKc"/>
    <property type="match status" value="1"/>
</dbReference>
<evidence type="ECO:0000256" key="7">
    <source>
        <dbReference type="ARBA" id="ARBA00022840"/>
    </source>
</evidence>
<reference evidence="14" key="1">
    <citation type="journal article" date="2023" name="Mol. Phylogenet. Evol.">
        <title>Genome-scale phylogeny and comparative genomics of the fungal order Sordariales.</title>
        <authorList>
            <person name="Hensen N."/>
            <person name="Bonometti L."/>
            <person name="Westerberg I."/>
            <person name="Brannstrom I.O."/>
            <person name="Guillou S."/>
            <person name="Cros-Aarteil S."/>
            <person name="Calhoun S."/>
            <person name="Haridas S."/>
            <person name="Kuo A."/>
            <person name="Mondo S."/>
            <person name="Pangilinan J."/>
            <person name="Riley R."/>
            <person name="LaButti K."/>
            <person name="Andreopoulos B."/>
            <person name="Lipzen A."/>
            <person name="Chen C."/>
            <person name="Yan M."/>
            <person name="Daum C."/>
            <person name="Ng V."/>
            <person name="Clum A."/>
            <person name="Steindorff A."/>
            <person name="Ohm R.A."/>
            <person name="Martin F."/>
            <person name="Silar P."/>
            <person name="Natvig D.O."/>
            <person name="Lalanne C."/>
            <person name="Gautier V."/>
            <person name="Ament-Velasquez S.L."/>
            <person name="Kruys A."/>
            <person name="Hutchinson M.I."/>
            <person name="Powell A.J."/>
            <person name="Barry K."/>
            <person name="Miller A.N."/>
            <person name="Grigoriev I.V."/>
            <person name="Debuchy R."/>
            <person name="Gladieux P."/>
            <person name="Hiltunen Thoren M."/>
            <person name="Johannesson H."/>
        </authorList>
    </citation>
    <scope>NUCLEOTIDE SEQUENCE</scope>
    <source>
        <strain evidence="14">CBS 532.94</strain>
    </source>
</reference>
<evidence type="ECO:0000259" key="12">
    <source>
        <dbReference type="PROSITE" id="PS50011"/>
    </source>
</evidence>
<comment type="catalytic activity">
    <reaction evidence="10">
        <text>L-seryl-[protein] + ATP = O-phospho-L-seryl-[protein] + ADP + H(+)</text>
        <dbReference type="Rhea" id="RHEA:17989"/>
        <dbReference type="Rhea" id="RHEA-COMP:9863"/>
        <dbReference type="Rhea" id="RHEA-COMP:11604"/>
        <dbReference type="ChEBI" id="CHEBI:15378"/>
        <dbReference type="ChEBI" id="CHEBI:29999"/>
        <dbReference type="ChEBI" id="CHEBI:30616"/>
        <dbReference type="ChEBI" id="CHEBI:83421"/>
        <dbReference type="ChEBI" id="CHEBI:456216"/>
        <dbReference type="EC" id="2.7.11.1"/>
    </reaction>
</comment>
<dbReference type="FunFam" id="1.10.510.10:FF:000024">
    <property type="entry name" value="Probable serine/threonine-protein kinase cot-1"/>
    <property type="match status" value="1"/>
</dbReference>
<dbReference type="InterPro" id="IPR011009">
    <property type="entry name" value="Kinase-like_dom_sf"/>
</dbReference>
<sequence length="405" mass="46470">MIMDTFEFAPATVRSPEAYGLNAYYNRKRCHQMARDFFKNAVERARHKHDRQKELAQRLENPALLSKREQLWMEDGMSQAKYIRFLRTKEGEKYISIKMIGKGRSGEVKLVREKLGGHVYALKRLAKGAMISNKRLTRIRTERDDLFESDSEWVVRLHTTFQDNTSFYLLMDFLPGGDLKSLLIKHQALSEDVTRFYAAEIPDKIRIDAYGHIKLADFGLSKSSRKDYDSSSYRELLQQPASGNGAPNRNLVNLEEISLTVNSRDQINKWQGFSRSPSYSAVESPRLYPSRAVVGQGIPTPYRTYRKIINWQDTFSFPDDIQLHPNAIHLIPSLVRDEETRLGRKGGATEIKSHPFFAGVSFDTLRHSQAPFQPQLTSDKDTSNFLPVSLRVRDRVMETNDAGTG</sequence>
<keyword evidence="3" id="KW-0597">Phosphoprotein</keyword>
<keyword evidence="2" id="KW-0723">Serine/threonine-protein kinase</keyword>
<dbReference type="PANTHER" id="PTHR22988:SF71">
    <property type="entry name" value="CITRON RHO-INTERACTING KINASE"/>
    <property type="match status" value="1"/>
</dbReference>
<feature type="domain" description="Protein kinase" evidence="12">
    <location>
        <begin position="94"/>
        <end position="357"/>
    </location>
</feature>
<dbReference type="Gene3D" id="1.10.510.10">
    <property type="entry name" value="Transferase(Phosphotransferase) domain 1"/>
    <property type="match status" value="2"/>
</dbReference>
<dbReference type="GO" id="GO:0004674">
    <property type="term" value="F:protein serine/threonine kinase activity"/>
    <property type="evidence" value="ECO:0007669"/>
    <property type="project" value="UniProtKB-KW"/>
</dbReference>
<keyword evidence="5 11" id="KW-0547">Nucleotide-binding</keyword>
<keyword evidence="7 11" id="KW-0067">ATP-binding</keyword>
<protein>
    <recommendedName>
        <fullName evidence="1">non-specific serine/threonine protein kinase</fullName>
        <ecNumber evidence="1">2.7.11.1</ecNumber>
    </recommendedName>
</protein>
<evidence type="ECO:0000256" key="6">
    <source>
        <dbReference type="ARBA" id="ARBA00022777"/>
    </source>
</evidence>
<dbReference type="PANTHER" id="PTHR22988">
    <property type="entry name" value="MYOTONIC DYSTROPHY S/T KINASE-RELATED"/>
    <property type="match status" value="1"/>
</dbReference>
<dbReference type="Gene3D" id="3.30.200.20">
    <property type="entry name" value="Phosphorylase Kinase, domain 1"/>
    <property type="match status" value="1"/>
</dbReference>
<keyword evidence="15" id="KW-1185">Reference proteome</keyword>
<evidence type="ECO:0000256" key="10">
    <source>
        <dbReference type="ARBA" id="ARBA00048679"/>
    </source>
</evidence>
<dbReference type="Proteomes" id="UP001303760">
    <property type="component" value="Unassembled WGS sequence"/>
</dbReference>
<dbReference type="EC" id="2.7.11.1" evidence="1"/>
<accession>A0AAN7CEB4</accession>
<evidence type="ECO:0000256" key="9">
    <source>
        <dbReference type="ARBA" id="ARBA00047899"/>
    </source>
</evidence>
<evidence type="ECO:0000256" key="3">
    <source>
        <dbReference type="ARBA" id="ARBA00022553"/>
    </source>
</evidence>
<evidence type="ECO:0000259" key="13">
    <source>
        <dbReference type="PROSITE" id="PS51285"/>
    </source>
</evidence>
<dbReference type="InterPro" id="IPR000719">
    <property type="entry name" value="Prot_kinase_dom"/>
</dbReference>
<dbReference type="InterPro" id="IPR050839">
    <property type="entry name" value="Rho-assoc_Ser/Thr_Kinase"/>
</dbReference>